<evidence type="ECO:0000259" key="12">
    <source>
        <dbReference type="Pfam" id="PF02163"/>
    </source>
</evidence>
<feature type="transmembrane region" description="Helical" evidence="11">
    <location>
        <begin position="92"/>
        <end position="115"/>
    </location>
</feature>
<dbReference type="Pfam" id="PF02163">
    <property type="entry name" value="Peptidase_M50"/>
    <property type="match status" value="1"/>
</dbReference>
<comment type="subcellular location">
    <subcellularLocation>
        <location evidence="2">Membrane</location>
        <topology evidence="2">Multi-pass membrane protein</topology>
    </subcellularLocation>
</comment>
<dbReference type="InterPro" id="IPR008915">
    <property type="entry name" value="Peptidase_M50"/>
</dbReference>
<reference evidence="14" key="1">
    <citation type="submission" date="2017-09" db="EMBL/GenBank/DDBJ databases">
        <title>Depth-based differentiation of microbial function through sediment-hosted aquifers and enrichment of novel symbionts in the deep terrestrial subsurface.</title>
        <authorList>
            <person name="Probst A.J."/>
            <person name="Ladd B."/>
            <person name="Jarett J.K."/>
            <person name="Geller-Mcgrath D.E."/>
            <person name="Sieber C.M.K."/>
            <person name="Emerson J.B."/>
            <person name="Anantharaman K."/>
            <person name="Thomas B.C."/>
            <person name="Malmstrom R."/>
            <person name="Stieglmeier M."/>
            <person name="Klingl A."/>
            <person name="Woyke T."/>
            <person name="Ryan C.M."/>
            <person name="Banfield J.F."/>
        </authorList>
    </citation>
    <scope>NUCLEOTIDE SEQUENCE [LARGE SCALE GENOMIC DNA]</scope>
</reference>
<keyword evidence="10 11" id="KW-0472">Membrane</keyword>
<comment type="cofactor">
    <cofactor evidence="1">
        <name>Zn(2+)</name>
        <dbReference type="ChEBI" id="CHEBI:29105"/>
    </cofactor>
</comment>
<sequence length="136" mass="14507">MLTTIIAFIIILGVLVFVHEAGHFLAAKKAGVQVDEFGLGFPPKIWGFKRGGTLYSLNWIPLGGFVRLKGEDGSDRDDPKSFAYKSFGQRGLILSAGVLMNILLAAVILSIGFMAGLPSAVDRQNQSGIVSDVGVQ</sequence>
<feature type="non-terminal residue" evidence="13">
    <location>
        <position position="136"/>
    </location>
</feature>
<dbReference type="EMBL" id="PFBO01000011">
    <property type="protein sequence ID" value="PIT90769.1"/>
    <property type="molecule type" value="Genomic_DNA"/>
</dbReference>
<name>A0A2M6WD98_9BACT</name>
<keyword evidence="6" id="KW-0378">Hydrolase</keyword>
<dbReference type="GO" id="GO:0016020">
    <property type="term" value="C:membrane"/>
    <property type="evidence" value="ECO:0007669"/>
    <property type="project" value="UniProtKB-SubCell"/>
</dbReference>
<dbReference type="CDD" id="cd06163">
    <property type="entry name" value="S2P-M50_PDZ_RseP-like"/>
    <property type="match status" value="1"/>
</dbReference>
<evidence type="ECO:0000256" key="3">
    <source>
        <dbReference type="ARBA" id="ARBA00007931"/>
    </source>
</evidence>
<dbReference type="GO" id="GO:0006508">
    <property type="term" value="P:proteolysis"/>
    <property type="evidence" value="ECO:0007669"/>
    <property type="project" value="UniProtKB-KW"/>
</dbReference>
<comment type="caution">
    <text evidence="13">The sequence shown here is derived from an EMBL/GenBank/DDBJ whole genome shotgun (WGS) entry which is preliminary data.</text>
</comment>
<keyword evidence="7" id="KW-0862">Zinc</keyword>
<proteinExistence type="inferred from homology"/>
<evidence type="ECO:0000256" key="7">
    <source>
        <dbReference type="ARBA" id="ARBA00022833"/>
    </source>
</evidence>
<dbReference type="GO" id="GO:0004222">
    <property type="term" value="F:metalloendopeptidase activity"/>
    <property type="evidence" value="ECO:0007669"/>
    <property type="project" value="InterPro"/>
</dbReference>
<evidence type="ECO:0000313" key="14">
    <source>
        <dbReference type="Proteomes" id="UP000230543"/>
    </source>
</evidence>
<evidence type="ECO:0000256" key="11">
    <source>
        <dbReference type="SAM" id="Phobius"/>
    </source>
</evidence>
<accession>A0A2M6WD98</accession>
<feature type="transmembrane region" description="Helical" evidence="11">
    <location>
        <begin position="6"/>
        <end position="26"/>
    </location>
</feature>
<gene>
    <name evidence="13" type="ORF">COU22_00355</name>
</gene>
<keyword evidence="9 13" id="KW-0482">Metalloprotease</keyword>
<keyword evidence="4 13" id="KW-0645">Protease</keyword>
<protein>
    <submittedName>
        <fullName evidence="13">RIP metalloprotease RseP</fullName>
    </submittedName>
</protein>
<keyword evidence="8 11" id="KW-1133">Transmembrane helix</keyword>
<evidence type="ECO:0000256" key="10">
    <source>
        <dbReference type="ARBA" id="ARBA00023136"/>
    </source>
</evidence>
<evidence type="ECO:0000256" key="6">
    <source>
        <dbReference type="ARBA" id="ARBA00022801"/>
    </source>
</evidence>
<evidence type="ECO:0000256" key="4">
    <source>
        <dbReference type="ARBA" id="ARBA00022670"/>
    </source>
</evidence>
<organism evidence="13 14">
    <name type="scientific">Candidatus Komeilibacteria bacterium CG10_big_fil_rev_8_21_14_0_10_41_13</name>
    <dbReference type="NCBI Taxonomy" id="1974476"/>
    <lineage>
        <taxon>Bacteria</taxon>
        <taxon>Candidatus Komeiliibacteriota</taxon>
    </lineage>
</organism>
<keyword evidence="5 11" id="KW-0812">Transmembrane</keyword>
<dbReference type="AlphaFoldDB" id="A0A2M6WD98"/>
<comment type="similarity">
    <text evidence="3">Belongs to the peptidase M50B family.</text>
</comment>
<evidence type="ECO:0000256" key="9">
    <source>
        <dbReference type="ARBA" id="ARBA00023049"/>
    </source>
</evidence>
<evidence type="ECO:0000256" key="2">
    <source>
        <dbReference type="ARBA" id="ARBA00004141"/>
    </source>
</evidence>
<dbReference type="PANTHER" id="PTHR42837:SF2">
    <property type="entry name" value="MEMBRANE METALLOPROTEASE ARASP2, CHLOROPLASTIC-RELATED"/>
    <property type="match status" value="1"/>
</dbReference>
<dbReference type="PANTHER" id="PTHR42837">
    <property type="entry name" value="REGULATOR OF SIGMA-E PROTEASE RSEP"/>
    <property type="match status" value="1"/>
</dbReference>
<evidence type="ECO:0000313" key="13">
    <source>
        <dbReference type="EMBL" id="PIT90769.1"/>
    </source>
</evidence>
<evidence type="ECO:0000256" key="8">
    <source>
        <dbReference type="ARBA" id="ARBA00022989"/>
    </source>
</evidence>
<evidence type="ECO:0000256" key="5">
    <source>
        <dbReference type="ARBA" id="ARBA00022692"/>
    </source>
</evidence>
<dbReference type="InterPro" id="IPR004387">
    <property type="entry name" value="Pept_M50_Zn"/>
</dbReference>
<dbReference type="Proteomes" id="UP000230543">
    <property type="component" value="Unassembled WGS sequence"/>
</dbReference>
<evidence type="ECO:0000256" key="1">
    <source>
        <dbReference type="ARBA" id="ARBA00001947"/>
    </source>
</evidence>
<feature type="domain" description="Peptidase M50" evidence="12">
    <location>
        <begin position="7"/>
        <end position="116"/>
    </location>
</feature>